<reference evidence="3 4" key="1">
    <citation type="submission" date="2018-12" db="EMBL/GenBank/DDBJ databases">
        <title>Complete Genome Sequence of Glutamicibacter creatinolyticus strain LGCM259,isolated from an abscess of a 12-year-old mare in Italy.</title>
        <authorList>
            <person name="Santos R.G."/>
            <person name="Silva A.L."/>
            <person name="Seyffert N."/>
            <person name="Castro T.L.P."/>
            <person name="Attili A.R."/>
            <person name="Rifici C."/>
            <person name="Mazzullo G."/>
            <person name="Brenig B."/>
            <person name="Venanzi F."/>
            <person name="Azevedo V."/>
        </authorList>
    </citation>
    <scope>NUCLEOTIDE SEQUENCE [LARGE SCALE GENOMIC DNA]</scope>
    <source>
        <strain evidence="3 4">LGCM 259</strain>
    </source>
</reference>
<evidence type="ECO:0000256" key="1">
    <source>
        <dbReference type="ARBA" id="ARBA00022690"/>
    </source>
</evidence>
<dbReference type="EMBL" id="CP034412">
    <property type="protein sequence ID" value="QCY47425.1"/>
    <property type="molecule type" value="Genomic_DNA"/>
</dbReference>
<gene>
    <name evidence="3" type="ORF">GcLGCM259_1701</name>
</gene>
<dbReference type="Gene3D" id="2.60.40.2020">
    <property type="match status" value="1"/>
</dbReference>
<keyword evidence="1" id="KW-0646">Protease inhibitor</keyword>
<dbReference type="GO" id="GO:0004869">
    <property type="term" value="F:cysteine-type endopeptidase inhibitor activity"/>
    <property type="evidence" value="ECO:0007669"/>
    <property type="project" value="UniProtKB-KW"/>
</dbReference>
<protein>
    <submittedName>
        <fullName evidence="3">Uncharacterized protein</fullName>
    </submittedName>
</protein>
<dbReference type="Proteomes" id="UP000307000">
    <property type="component" value="Chromosome"/>
</dbReference>
<name>A0A5B7WVU0_9MICC</name>
<dbReference type="AlphaFoldDB" id="A0A5B7WVU0"/>
<dbReference type="SUPFAM" id="SSF141066">
    <property type="entry name" value="ICP-like"/>
    <property type="match status" value="1"/>
</dbReference>
<proteinExistence type="predicted"/>
<accession>A0A5B7WVU0</accession>
<organism evidence="3 4">
    <name type="scientific">Glutamicibacter creatinolyticus</name>
    <dbReference type="NCBI Taxonomy" id="162496"/>
    <lineage>
        <taxon>Bacteria</taxon>
        <taxon>Bacillati</taxon>
        <taxon>Actinomycetota</taxon>
        <taxon>Actinomycetes</taxon>
        <taxon>Micrococcales</taxon>
        <taxon>Micrococcaceae</taxon>
        <taxon>Glutamicibacter</taxon>
    </lineage>
</organism>
<evidence type="ECO:0000313" key="4">
    <source>
        <dbReference type="Proteomes" id="UP000307000"/>
    </source>
</evidence>
<keyword evidence="4" id="KW-1185">Reference proteome</keyword>
<evidence type="ECO:0000313" key="3">
    <source>
        <dbReference type="EMBL" id="QCY47425.1"/>
    </source>
</evidence>
<dbReference type="RefSeq" id="WP_138177843.1">
    <property type="nucleotide sequence ID" value="NZ_CP034412.1"/>
</dbReference>
<keyword evidence="2" id="KW-0789">Thiol protease inhibitor</keyword>
<dbReference type="InterPro" id="IPR036331">
    <property type="entry name" value="Chagasin-like_sf"/>
</dbReference>
<dbReference type="KEGG" id="gcr:GcLGCM259_1701"/>
<evidence type="ECO:0000256" key="2">
    <source>
        <dbReference type="ARBA" id="ARBA00022704"/>
    </source>
</evidence>
<sequence length="120" mass="13208">MEQIETDGSANLEVSRGTRIHLVMPVPDASGLLWTLTECGQGLMVEREPGTIRQQPDGNGAAKRTVPRHLDASQRADQATATHVASLRAITAGYWSVELQLSRAWENRTAQVRRFTVTVI</sequence>